<dbReference type="GO" id="GO:0005634">
    <property type="term" value="C:nucleus"/>
    <property type="evidence" value="ECO:0007669"/>
    <property type="project" value="UniProtKB-SubCell"/>
</dbReference>
<dbReference type="InterPro" id="IPR045871">
    <property type="entry name" value="AHP1-5/YPD1"/>
</dbReference>
<evidence type="ECO:0000256" key="3">
    <source>
        <dbReference type="PROSITE-ProRule" id="PRU00110"/>
    </source>
</evidence>
<dbReference type="GO" id="GO:0000160">
    <property type="term" value="P:phosphorelay signal transduction system"/>
    <property type="evidence" value="ECO:0007669"/>
    <property type="project" value="UniProtKB-UniRule"/>
</dbReference>
<gene>
    <name evidence="7" type="primary">LOC111450795</name>
</gene>
<dbReference type="GO" id="GO:0005829">
    <property type="term" value="C:cytosol"/>
    <property type="evidence" value="ECO:0007669"/>
    <property type="project" value="UniProtKB-SubCell"/>
</dbReference>
<comment type="function">
    <text evidence="4">Functions as a two-component phosphorelay mediators between cytokinin sensor histidine kinases and response regulators (B-type ARRs). Plays an important role in propagating cytokinin signal transduction.</text>
</comment>
<protein>
    <recommendedName>
        <fullName evidence="4">Histidine-containing phosphotransfer protein</fullName>
    </recommendedName>
</protein>
<dbReference type="InterPro" id="IPR036641">
    <property type="entry name" value="HPT_dom_sf"/>
</dbReference>
<accession>A0A6J1G4U6</accession>
<evidence type="ECO:0000313" key="6">
    <source>
        <dbReference type="Proteomes" id="UP000504609"/>
    </source>
</evidence>
<dbReference type="RefSeq" id="XP_022946862.1">
    <property type="nucleotide sequence ID" value="XM_023091094.1"/>
</dbReference>
<reference evidence="7" key="1">
    <citation type="submission" date="2025-08" db="UniProtKB">
        <authorList>
            <consortium name="RefSeq"/>
        </authorList>
    </citation>
    <scope>IDENTIFICATION</scope>
    <source>
        <tissue evidence="7">Young leaves</tissue>
    </source>
</reference>
<evidence type="ECO:0000313" key="7">
    <source>
        <dbReference type="RefSeq" id="XP_022946862.1"/>
    </source>
</evidence>
<dbReference type="PROSITE" id="PS50894">
    <property type="entry name" value="HPT"/>
    <property type="match status" value="1"/>
</dbReference>
<proteinExistence type="predicted"/>
<dbReference type="Proteomes" id="UP000504609">
    <property type="component" value="Unplaced"/>
</dbReference>
<dbReference type="Gene3D" id="1.20.120.160">
    <property type="entry name" value="HPT domain"/>
    <property type="match status" value="1"/>
</dbReference>
<name>A0A6J1G4U6_CUCMO</name>
<dbReference type="GO" id="GO:0009736">
    <property type="term" value="P:cytokinin-activated signaling pathway"/>
    <property type="evidence" value="ECO:0007669"/>
    <property type="project" value="UniProtKB-KW"/>
</dbReference>
<dbReference type="InterPro" id="IPR008207">
    <property type="entry name" value="Sig_transdc_His_kin_Hpt_dom"/>
</dbReference>
<dbReference type="AlphaFoldDB" id="A0A6J1G4U6"/>
<evidence type="ECO:0000259" key="5">
    <source>
        <dbReference type="PROSITE" id="PS50894"/>
    </source>
</evidence>
<keyword evidence="2 4" id="KW-0902">Two-component regulatory system</keyword>
<dbReference type="SUPFAM" id="SSF47226">
    <property type="entry name" value="Histidine-containing phosphotransfer domain, HPT domain"/>
    <property type="match status" value="1"/>
</dbReference>
<sequence length="148" mass="16948">MANSALNRRISTMRQSFFDEGILGEQFIHVERLGDDDPHFLERVLTTYFRESTQSIATLQNALRSPSCNPGALERPLHKFKGASASIGAIKVSNEIDEAIHGCRDEDVERVKAAVRRIHNEYTILRRKFEQYFQMMRQAGPSERAVRP</sequence>
<dbReference type="KEGG" id="cmos:111450795"/>
<dbReference type="GeneID" id="111450795"/>
<evidence type="ECO:0000256" key="2">
    <source>
        <dbReference type="ARBA" id="ARBA00023012"/>
    </source>
</evidence>
<dbReference type="GO" id="GO:0043424">
    <property type="term" value="F:protein histidine kinase binding"/>
    <property type="evidence" value="ECO:0007669"/>
    <property type="project" value="UniProtKB-UniRule"/>
</dbReference>
<evidence type="ECO:0000256" key="4">
    <source>
        <dbReference type="RuleBase" id="RU369004"/>
    </source>
</evidence>
<dbReference type="GO" id="GO:0009927">
    <property type="term" value="F:histidine phosphotransfer kinase activity"/>
    <property type="evidence" value="ECO:0007669"/>
    <property type="project" value="UniProtKB-UniRule"/>
</dbReference>
<dbReference type="PANTHER" id="PTHR28242:SF41">
    <property type="entry name" value="HISTIDINE CONTAINING PHOSPHOTRANSFER PROTEIN"/>
    <property type="match status" value="1"/>
</dbReference>
<dbReference type="PANTHER" id="PTHR28242">
    <property type="entry name" value="PHOSPHORELAY INTERMEDIATE PROTEIN YPD1"/>
    <property type="match status" value="1"/>
</dbReference>
<comment type="subcellular location">
    <subcellularLocation>
        <location evidence="4">Cytoplasm</location>
        <location evidence="4">Cytosol</location>
    </subcellularLocation>
    <subcellularLocation>
        <location evidence="4">Nucleus</location>
    </subcellularLocation>
</comment>
<dbReference type="Pfam" id="PF01627">
    <property type="entry name" value="Hpt"/>
    <property type="match status" value="1"/>
</dbReference>
<organism evidence="6 7">
    <name type="scientific">Cucurbita moschata</name>
    <name type="common">Winter crookneck squash</name>
    <name type="synonym">Cucurbita pepo var. moschata</name>
    <dbReference type="NCBI Taxonomy" id="3662"/>
    <lineage>
        <taxon>Eukaryota</taxon>
        <taxon>Viridiplantae</taxon>
        <taxon>Streptophyta</taxon>
        <taxon>Embryophyta</taxon>
        <taxon>Tracheophyta</taxon>
        <taxon>Spermatophyta</taxon>
        <taxon>Magnoliopsida</taxon>
        <taxon>eudicotyledons</taxon>
        <taxon>Gunneridae</taxon>
        <taxon>Pentapetalae</taxon>
        <taxon>rosids</taxon>
        <taxon>fabids</taxon>
        <taxon>Cucurbitales</taxon>
        <taxon>Cucurbitaceae</taxon>
        <taxon>Cucurbiteae</taxon>
        <taxon>Cucurbita</taxon>
    </lineage>
</organism>
<evidence type="ECO:0000256" key="1">
    <source>
        <dbReference type="ARBA" id="ARBA00022864"/>
    </source>
</evidence>
<feature type="modified residue" description="Phosphohistidine" evidence="3">
    <location>
        <position position="78"/>
    </location>
</feature>
<comment type="domain">
    <text evidence="4">Histidine-containing phosphotransfer domain (HPt) contains an active histidine that mediates the phosphotransfer.</text>
</comment>
<keyword evidence="3" id="KW-0597">Phosphoprotein</keyword>
<keyword evidence="1 4" id="KW-0932">Cytokinin signaling pathway</keyword>
<feature type="domain" description="HPt" evidence="5">
    <location>
        <begin position="37"/>
        <end position="132"/>
    </location>
</feature>
<keyword evidence="6" id="KW-1185">Reference proteome</keyword>